<evidence type="ECO:0000313" key="10">
    <source>
        <dbReference type="Proteomes" id="UP000528964"/>
    </source>
</evidence>
<keyword evidence="4" id="KW-0902">Two-component regulatory system</keyword>
<dbReference type="Pfam" id="PF00512">
    <property type="entry name" value="HisKA"/>
    <property type="match status" value="1"/>
</dbReference>
<feature type="domain" description="Histidine kinase" evidence="7">
    <location>
        <begin position="80"/>
        <end position="293"/>
    </location>
</feature>
<dbReference type="InterPro" id="IPR005467">
    <property type="entry name" value="His_kinase_dom"/>
</dbReference>
<dbReference type="SMART" id="SM00388">
    <property type="entry name" value="HisKA"/>
    <property type="match status" value="1"/>
</dbReference>
<dbReference type="InterPro" id="IPR003661">
    <property type="entry name" value="HisK_dim/P_dom"/>
</dbReference>
<reference evidence="9 10" key="1">
    <citation type="submission" date="2020-08" db="EMBL/GenBank/DDBJ databases">
        <title>Genomic Encyclopedia of Type Strains, Phase IV (KMG-IV): sequencing the most valuable type-strain genomes for metagenomic binning, comparative biology and taxonomic classification.</title>
        <authorList>
            <person name="Goeker M."/>
        </authorList>
    </citation>
    <scope>NUCLEOTIDE SEQUENCE [LARGE SCALE GENOMIC DNA]</scope>
    <source>
        <strain evidence="9 10">DSM 25481</strain>
    </source>
</reference>
<dbReference type="RefSeq" id="WP_183394743.1">
    <property type="nucleotide sequence ID" value="NZ_JACIDR010000002.1"/>
</dbReference>
<feature type="compositionally biased region" description="Pro residues" evidence="6">
    <location>
        <begin position="419"/>
        <end position="428"/>
    </location>
</feature>
<dbReference type="Gene3D" id="3.30.565.10">
    <property type="entry name" value="Histidine kinase-like ATPase, C-terminal domain"/>
    <property type="match status" value="1"/>
</dbReference>
<feature type="modified residue" description="4-aspartylphosphate" evidence="5">
    <location>
        <position position="484"/>
    </location>
</feature>
<evidence type="ECO:0000259" key="8">
    <source>
        <dbReference type="PROSITE" id="PS50110"/>
    </source>
</evidence>
<dbReference type="Gene3D" id="1.10.287.130">
    <property type="match status" value="1"/>
</dbReference>
<dbReference type="Gene3D" id="3.40.50.2300">
    <property type="match status" value="2"/>
</dbReference>
<dbReference type="PROSITE" id="PS50109">
    <property type="entry name" value="HIS_KIN"/>
    <property type="match status" value="1"/>
</dbReference>
<dbReference type="SUPFAM" id="SSF55874">
    <property type="entry name" value="ATPase domain of HSP90 chaperone/DNA topoisomerase II/histidine kinase"/>
    <property type="match status" value="1"/>
</dbReference>
<feature type="region of interest" description="Disordered" evidence="6">
    <location>
        <begin position="412"/>
        <end position="431"/>
    </location>
</feature>
<dbReference type="Pfam" id="PF02518">
    <property type="entry name" value="HATPase_c"/>
    <property type="match status" value="1"/>
</dbReference>
<comment type="caution">
    <text evidence="9">The sequence shown here is derived from an EMBL/GenBank/DDBJ whole genome shotgun (WGS) entry which is preliminary data.</text>
</comment>
<dbReference type="SUPFAM" id="SSF52172">
    <property type="entry name" value="CheY-like"/>
    <property type="match status" value="2"/>
</dbReference>
<name>A0A7W6D2F5_9HYPH</name>
<evidence type="ECO:0000256" key="3">
    <source>
        <dbReference type="ARBA" id="ARBA00022553"/>
    </source>
</evidence>
<evidence type="ECO:0000256" key="1">
    <source>
        <dbReference type="ARBA" id="ARBA00000085"/>
    </source>
</evidence>
<dbReference type="InterPro" id="IPR004358">
    <property type="entry name" value="Sig_transdc_His_kin-like_C"/>
</dbReference>
<evidence type="ECO:0000256" key="4">
    <source>
        <dbReference type="ARBA" id="ARBA00023012"/>
    </source>
</evidence>
<protein>
    <recommendedName>
        <fullName evidence="2">histidine kinase</fullName>
        <ecNumber evidence="2">2.7.13.3</ecNumber>
    </recommendedName>
</protein>
<proteinExistence type="predicted"/>
<dbReference type="SMART" id="SM00448">
    <property type="entry name" value="REC"/>
    <property type="match status" value="2"/>
</dbReference>
<dbReference type="CDD" id="cd16922">
    <property type="entry name" value="HATPase_EvgS-ArcB-TorS-like"/>
    <property type="match status" value="1"/>
</dbReference>
<dbReference type="PROSITE" id="PS50110">
    <property type="entry name" value="RESPONSE_REGULATORY"/>
    <property type="match status" value="2"/>
</dbReference>
<dbReference type="InterPro" id="IPR003594">
    <property type="entry name" value="HATPase_dom"/>
</dbReference>
<dbReference type="SMART" id="SM00387">
    <property type="entry name" value="HATPase_c"/>
    <property type="match status" value="1"/>
</dbReference>
<keyword evidence="9" id="KW-0418">Kinase</keyword>
<dbReference type="PRINTS" id="PR00344">
    <property type="entry name" value="BCTRLSENSOR"/>
</dbReference>
<dbReference type="InterPro" id="IPR036890">
    <property type="entry name" value="HATPase_C_sf"/>
</dbReference>
<dbReference type="Proteomes" id="UP000528964">
    <property type="component" value="Unassembled WGS sequence"/>
</dbReference>
<dbReference type="AlphaFoldDB" id="A0A7W6D2F5"/>
<dbReference type="Pfam" id="PF00072">
    <property type="entry name" value="Response_reg"/>
    <property type="match status" value="1"/>
</dbReference>
<dbReference type="InterPro" id="IPR011006">
    <property type="entry name" value="CheY-like_superfamily"/>
</dbReference>
<evidence type="ECO:0000256" key="6">
    <source>
        <dbReference type="SAM" id="MobiDB-lite"/>
    </source>
</evidence>
<evidence type="ECO:0000259" key="7">
    <source>
        <dbReference type="PROSITE" id="PS50109"/>
    </source>
</evidence>
<feature type="domain" description="Response regulatory" evidence="8">
    <location>
        <begin position="310"/>
        <end position="413"/>
    </location>
</feature>
<evidence type="ECO:0000256" key="2">
    <source>
        <dbReference type="ARBA" id="ARBA00012438"/>
    </source>
</evidence>
<comment type="catalytic activity">
    <reaction evidence="1">
        <text>ATP + protein L-histidine = ADP + protein N-phospho-L-histidine.</text>
        <dbReference type="EC" id="2.7.13.3"/>
    </reaction>
</comment>
<keyword evidence="9" id="KW-0808">Transferase</keyword>
<evidence type="ECO:0000256" key="5">
    <source>
        <dbReference type="PROSITE-ProRule" id="PRU00169"/>
    </source>
</evidence>
<organism evidence="9 10">
    <name type="scientific">Hansschlegelia beijingensis</name>
    <dbReference type="NCBI Taxonomy" id="1133344"/>
    <lineage>
        <taxon>Bacteria</taxon>
        <taxon>Pseudomonadati</taxon>
        <taxon>Pseudomonadota</taxon>
        <taxon>Alphaproteobacteria</taxon>
        <taxon>Hyphomicrobiales</taxon>
        <taxon>Methylopilaceae</taxon>
        <taxon>Hansschlegelia</taxon>
    </lineage>
</organism>
<dbReference type="PANTHER" id="PTHR45339:SF1">
    <property type="entry name" value="HYBRID SIGNAL TRANSDUCTION HISTIDINE KINASE J"/>
    <property type="match status" value="1"/>
</dbReference>
<dbReference type="PANTHER" id="PTHR45339">
    <property type="entry name" value="HYBRID SIGNAL TRANSDUCTION HISTIDINE KINASE J"/>
    <property type="match status" value="1"/>
</dbReference>
<dbReference type="InterPro" id="IPR001789">
    <property type="entry name" value="Sig_transdc_resp-reg_receiver"/>
</dbReference>
<keyword evidence="3 5" id="KW-0597">Phosphoprotein</keyword>
<evidence type="ECO:0000313" key="9">
    <source>
        <dbReference type="EMBL" id="MBB3972867.1"/>
    </source>
</evidence>
<dbReference type="CDD" id="cd17546">
    <property type="entry name" value="REC_hyHK_CKI1_RcsC-like"/>
    <property type="match status" value="1"/>
</dbReference>
<feature type="modified residue" description="4-aspartylphosphate" evidence="5">
    <location>
        <position position="354"/>
    </location>
</feature>
<gene>
    <name evidence="9" type="ORF">GGR24_001524</name>
</gene>
<accession>A0A7W6D2F5</accession>
<dbReference type="SUPFAM" id="SSF47384">
    <property type="entry name" value="Homodimeric domain of signal transducing histidine kinase"/>
    <property type="match status" value="1"/>
</dbReference>
<dbReference type="CDD" id="cd00082">
    <property type="entry name" value="HisKA"/>
    <property type="match status" value="1"/>
</dbReference>
<feature type="domain" description="Response regulatory" evidence="8">
    <location>
        <begin position="435"/>
        <end position="554"/>
    </location>
</feature>
<sequence>MAFGMAAAFAGGLTVGALAAAALGRRALRRSRAAAAAELESLQDALWRATEAEQHARAAREAALEAAEAGDRAKARFLANVTHEMRTPLSGVIGTTDLLLETPLAPDQRTYANAVRRSAAAMLDLVDEILDHSRIEAGGLTLQDEPFDPVDLLEDVAELLAPRAQAKGLDLACVAGPGATRLRGDPGRLRQILLNLAGNAIKFTAQGGVGLRLDILDDEVRFSVVDTGPGFEPADAERLFQEFTRDAPDPATGGVGLGLAISRQLAVAMGGSIAAEGRPGAGATFMLRLPLRRAGDAPSFDVRAPLAGRRVLVVSDAPFTGPWLTERLRDAGAEAELAAMRDEIKPGYDAVLIDSLAPARATAAKAAGVGRVIVLVTPAERGELAGLLSAGFDGYLVKPVRAASLDNRLIAQPSNRPAAPTPAEPAPAPGAGGLRVLLAEDDPVSSLIAIAHLNRLGHTAHHVADGLSAVSAFEGGSYDAALLDLRMPELDGCGAARRIRAIEAAEGRRPALLLAVTANAGPDDRAAALAAGINDVLAKPLERKALAEALAPLKGNGSRVA</sequence>
<dbReference type="InterPro" id="IPR036097">
    <property type="entry name" value="HisK_dim/P_sf"/>
</dbReference>
<dbReference type="GO" id="GO:0000155">
    <property type="term" value="F:phosphorelay sensor kinase activity"/>
    <property type="evidence" value="ECO:0007669"/>
    <property type="project" value="InterPro"/>
</dbReference>
<dbReference type="EMBL" id="JACIDR010000002">
    <property type="protein sequence ID" value="MBB3972867.1"/>
    <property type="molecule type" value="Genomic_DNA"/>
</dbReference>
<keyword evidence="10" id="KW-1185">Reference proteome</keyword>
<dbReference type="EC" id="2.7.13.3" evidence="2"/>